<dbReference type="Proteomes" id="UP001293718">
    <property type="component" value="Unassembled WGS sequence"/>
</dbReference>
<reference evidence="1 2" key="1">
    <citation type="submission" date="2023-11" db="EMBL/GenBank/DDBJ databases">
        <title>Draft genome of Azohydromonas lata strain H1 (DSM1123), a polyhydroxyalkanoate producer.</title>
        <authorList>
            <person name="Traversa D."/>
            <person name="D'Addabbo P."/>
            <person name="Pazzani C."/>
            <person name="Manzari C."/>
            <person name="Chiara M."/>
            <person name="Scrascia M."/>
        </authorList>
    </citation>
    <scope>NUCLEOTIDE SEQUENCE [LARGE SCALE GENOMIC DNA]</scope>
    <source>
        <strain evidence="1 2">H1</strain>
    </source>
</reference>
<evidence type="ECO:0000313" key="2">
    <source>
        <dbReference type="Proteomes" id="UP001293718"/>
    </source>
</evidence>
<organism evidence="1 2">
    <name type="scientific">Azohydromonas lata</name>
    <dbReference type="NCBI Taxonomy" id="45677"/>
    <lineage>
        <taxon>Bacteria</taxon>
        <taxon>Pseudomonadati</taxon>
        <taxon>Pseudomonadota</taxon>
        <taxon>Betaproteobacteria</taxon>
        <taxon>Burkholderiales</taxon>
        <taxon>Sphaerotilaceae</taxon>
        <taxon>Azohydromonas</taxon>
    </lineage>
</organism>
<name>A0ABU5IA22_9BURK</name>
<keyword evidence="2" id="KW-1185">Reference proteome</keyword>
<sequence>MNIEPSAVYGNQGPPAEYVSAMADIEERAGRGELSLAQAKREIFALRERFNAEASLVTQWAARTM</sequence>
<gene>
    <name evidence="1" type="ORF">SM757_05160</name>
</gene>
<evidence type="ECO:0008006" key="3">
    <source>
        <dbReference type="Google" id="ProtNLM"/>
    </source>
</evidence>
<comment type="caution">
    <text evidence="1">The sequence shown here is derived from an EMBL/GenBank/DDBJ whole genome shotgun (WGS) entry which is preliminary data.</text>
</comment>
<evidence type="ECO:0000313" key="1">
    <source>
        <dbReference type="EMBL" id="MDZ5455954.1"/>
    </source>
</evidence>
<dbReference type="EMBL" id="JAXOJX010000005">
    <property type="protein sequence ID" value="MDZ5455954.1"/>
    <property type="molecule type" value="Genomic_DNA"/>
</dbReference>
<dbReference type="RefSeq" id="WP_066341948.1">
    <property type="nucleotide sequence ID" value="NZ_JAXOJX010000005.1"/>
</dbReference>
<proteinExistence type="predicted"/>
<protein>
    <recommendedName>
        <fullName evidence="3">Transposase</fullName>
    </recommendedName>
</protein>
<accession>A0ABU5IA22</accession>